<dbReference type="EMBL" id="MRVG01000024">
    <property type="protein sequence ID" value="PMB63374.1"/>
    <property type="molecule type" value="Genomic_DNA"/>
</dbReference>
<gene>
    <name evidence="2" type="ORF">BM221_010784</name>
</gene>
<name>A0A2N6N7Y3_BEABA</name>
<proteinExistence type="predicted"/>
<feature type="signal peptide" evidence="1">
    <location>
        <begin position="1"/>
        <end position="18"/>
    </location>
</feature>
<evidence type="ECO:0000313" key="3">
    <source>
        <dbReference type="Proteomes" id="UP000235728"/>
    </source>
</evidence>
<comment type="caution">
    <text evidence="2">The sequence shown here is derived from an EMBL/GenBank/DDBJ whole genome shotgun (WGS) entry which is preliminary data.</text>
</comment>
<sequence>MFLGFGNIIGLLVKHTDAVVGSSMSKGGGACVAVVSFSLVHSVSEFPEFQPLGAQVKRVWVLLVGQVIDNMDGVNAELVLNARGRGTRRFGILTGGGVDGYFHPVENISGPAYLHGDDLRVKDMLARAPKNLFFDIICGWDVVSCNFGKWGKGRGAFQ</sequence>
<dbReference type="AlphaFoldDB" id="A0A2N6N7Y3"/>
<organism evidence="2 3">
    <name type="scientific">Beauveria bassiana</name>
    <name type="common">White muscardine disease fungus</name>
    <name type="synonym">Tritirachium shiotae</name>
    <dbReference type="NCBI Taxonomy" id="176275"/>
    <lineage>
        <taxon>Eukaryota</taxon>
        <taxon>Fungi</taxon>
        <taxon>Dikarya</taxon>
        <taxon>Ascomycota</taxon>
        <taxon>Pezizomycotina</taxon>
        <taxon>Sordariomycetes</taxon>
        <taxon>Hypocreomycetidae</taxon>
        <taxon>Hypocreales</taxon>
        <taxon>Cordycipitaceae</taxon>
        <taxon>Beauveria</taxon>
    </lineage>
</organism>
<keyword evidence="1" id="KW-0732">Signal</keyword>
<evidence type="ECO:0000313" key="2">
    <source>
        <dbReference type="EMBL" id="PMB63374.1"/>
    </source>
</evidence>
<evidence type="ECO:0000256" key="1">
    <source>
        <dbReference type="SAM" id="SignalP"/>
    </source>
</evidence>
<reference evidence="2 3" key="1">
    <citation type="journal article" date="2016" name="Appl. Microbiol. Biotechnol.">
        <title>Characterization of T-DNA insertion mutants with decreased virulence in the entomopathogenic fungus Beauveria bassiana JEF-007.</title>
        <authorList>
            <person name="Kim S."/>
            <person name="Lee S.J."/>
            <person name="Nai Y.S."/>
            <person name="Yu J.S."/>
            <person name="Lee M.R."/>
            <person name="Yang Y.T."/>
            <person name="Kim J.S."/>
        </authorList>
    </citation>
    <scope>NUCLEOTIDE SEQUENCE [LARGE SCALE GENOMIC DNA]</scope>
    <source>
        <strain evidence="2 3">JEF-007</strain>
    </source>
</reference>
<accession>A0A2N6N7Y3</accession>
<feature type="chain" id="PRO_5014730501" evidence="1">
    <location>
        <begin position="19"/>
        <end position="158"/>
    </location>
</feature>
<dbReference type="Proteomes" id="UP000235728">
    <property type="component" value="Unassembled WGS sequence"/>
</dbReference>
<protein>
    <submittedName>
        <fullName evidence="2">Uncharacterized protein</fullName>
    </submittedName>
</protein>